<evidence type="ECO:0000313" key="2">
    <source>
        <dbReference type="Proteomes" id="UP000537718"/>
    </source>
</evidence>
<gene>
    <name evidence="1" type="ORF">HDE69_002219</name>
</gene>
<name>A0A7W8YST5_9SPHI</name>
<accession>A0A7W8YST5</accession>
<organism evidence="1 2">
    <name type="scientific">Pedobacter cryoconitis</name>
    <dbReference type="NCBI Taxonomy" id="188932"/>
    <lineage>
        <taxon>Bacteria</taxon>
        <taxon>Pseudomonadati</taxon>
        <taxon>Bacteroidota</taxon>
        <taxon>Sphingobacteriia</taxon>
        <taxon>Sphingobacteriales</taxon>
        <taxon>Sphingobacteriaceae</taxon>
        <taxon>Pedobacter</taxon>
    </lineage>
</organism>
<dbReference type="RefSeq" id="WP_183867141.1">
    <property type="nucleotide sequence ID" value="NZ_JACHCF010000004.1"/>
</dbReference>
<dbReference type="EMBL" id="JACHCF010000004">
    <property type="protein sequence ID" value="MBB5621166.1"/>
    <property type="molecule type" value="Genomic_DNA"/>
</dbReference>
<reference evidence="1 2" key="1">
    <citation type="submission" date="2020-08" db="EMBL/GenBank/DDBJ databases">
        <title>Genomic Encyclopedia of Type Strains, Phase IV (KMG-V): Genome sequencing to study the core and pangenomes of soil and plant-associated prokaryotes.</title>
        <authorList>
            <person name="Whitman W."/>
        </authorList>
    </citation>
    <scope>NUCLEOTIDE SEQUENCE [LARGE SCALE GENOMIC DNA]</scope>
    <source>
        <strain evidence="1 2">MP7CTX6</strain>
    </source>
</reference>
<proteinExistence type="predicted"/>
<protein>
    <submittedName>
        <fullName evidence="1">Uncharacterized protein</fullName>
    </submittedName>
</protein>
<dbReference type="Proteomes" id="UP000537718">
    <property type="component" value="Unassembled WGS sequence"/>
</dbReference>
<sequence>MSMDIFNREKYDLVFSSGLEANNAVKDGESRTVMNKYIAFCEKLITENPDTKVDDLCDSAITGFRYLKKYGEIPVVNTL</sequence>
<comment type="caution">
    <text evidence="1">The sequence shown here is derived from an EMBL/GenBank/DDBJ whole genome shotgun (WGS) entry which is preliminary data.</text>
</comment>
<dbReference type="AlphaFoldDB" id="A0A7W8YST5"/>
<evidence type="ECO:0000313" key="1">
    <source>
        <dbReference type="EMBL" id="MBB5621166.1"/>
    </source>
</evidence>